<gene>
    <name evidence="14" type="ORF">DFQ12_4063</name>
</gene>
<evidence type="ECO:0000256" key="8">
    <source>
        <dbReference type="ARBA" id="ARBA00022840"/>
    </source>
</evidence>
<keyword evidence="5" id="KW-0808">Transferase</keyword>
<evidence type="ECO:0000256" key="1">
    <source>
        <dbReference type="ARBA" id="ARBA00005051"/>
    </source>
</evidence>
<proteinExistence type="inferred from homology"/>
<dbReference type="GO" id="GO:0003848">
    <property type="term" value="F:2-amino-4-hydroxy-6-hydroxymethyldihydropteridine diphosphokinase activity"/>
    <property type="evidence" value="ECO:0007669"/>
    <property type="project" value="UniProtKB-EC"/>
</dbReference>
<name>A0A420AR63_SPHD1</name>
<evidence type="ECO:0000256" key="12">
    <source>
        <dbReference type="ARBA" id="ARBA00033413"/>
    </source>
</evidence>
<evidence type="ECO:0000256" key="7">
    <source>
        <dbReference type="ARBA" id="ARBA00022777"/>
    </source>
</evidence>
<evidence type="ECO:0000256" key="4">
    <source>
        <dbReference type="ARBA" id="ARBA00016218"/>
    </source>
</evidence>
<dbReference type="NCBIfam" id="TIGR01498">
    <property type="entry name" value="folK"/>
    <property type="match status" value="1"/>
</dbReference>
<evidence type="ECO:0000256" key="10">
    <source>
        <dbReference type="ARBA" id="ARBA00029409"/>
    </source>
</evidence>
<evidence type="ECO:0000313" key="14">
    <source>
        <dbReference type="EMBL" id="RKE46905.1"/>
    </source>
</evidence>
<comment type="similarity">
    <text evidence="2">Belongs to the HPPK family.</text>
</comment>
<dbReference type="EMBL" id="RAPY01000004">
    <property type="protein sequence ID" value="RKE46905.1"/>
    <property type="molecule type" value="Genomic_DNA"/>
</dbReference>
<dbReference type="Gene3D" id="3.30.70.560">
    <property type="entry name" value="7,8-Dihydro-6-hydroxymethylpterin-pyrophosphokinase HPPK"/>
    <property type="match status" value="1"/>
</dbReference>
<evidence type="ECO:0000256" key="11">
    <source>
        <dbReference type="ARBA" id="ARBA00029766"/>
    </source>
</evidence>
<evidence type="ECO:0000256" key="6">
    <source>
        <dbReference type="ARBA" id="ARBA00022741"/>
    </source>
</evidence>
<reference evidence="14 15" key="1">
    <citation type="submission" date="2018-09" db="EMBL/GenBank/DDBJ databases">
        <title>Genomic Encyclopedia of Type Strains, Phase III (KMG-III): the genomes of soil and plant-associated and newly described type strains.</title>
        <authorList>
            <person name="Whitman W."/>
        </authorList>
    </citation>
    <scope>NUCLEOTIDE SEQUENCE [LARGE SCALE GENOMIC DNA]</scope>
    <source>
        <strain evidence="14 15">CECT 7938</strain>
    </source>
</reference>
<dbReference type="CDD" id="cd00483">
    <property type="entry name" value="HPPK"/>
    <property type="match status" value="1"/>
</dbReference>
<evidence type="ECO:0000256" key="5">
    <source>
        <dbReference type="ARBA" id="ARBA00022679"/>
    </source>
</evidence>
<evidence type="ECO:0000313" key="15">
    <source>
        <dbReference type="Proteomes" id="UP000286246"/>
    </source>
</evidence>
<evidence type="ECO:0000256" key="2">
    <source>
        <dbReference type="ARBA" id="ARBA00005810"/>
    </source>
</evidence>
<dbReference type="RefSeq" id="WP_120260752.1">
    <property type="nucleotide sequence ID" value="NZ_RAPY01000004.1"/>
</dbReference>
<dbReference type="EC" id="2.7.6.3" evidence="3"/>
<keyword evidence="8" id="KW-0067">ATP-binding</keyword>
<dbReference type="InterPro" id="IPR000550">
    <property type="entry name" value="Hppk"/>
</dbReference>
<dbReference type="AlphaFoldDB" id="A0A420AR63"/>
<keyword evidence="15" id="KW-1185">Reference proteome</keyword>
<comment type="caution">
    <text evidence="14">The sequence shown here is derived from an EMBL/GenBank/DDBJ whole genome shotgun (WGS) entry which is preliminary data.</text>
</comment>
<sequence>MGRILYIDGVERLAHRLVQKGHKKKMKGTKAYALCATDNVKRSKDDQINTALILLGSNIDPEENIISALNYIQKLGTMGNQTDFIYTKPLQFEAQPDFLNGALLLHTCLPLEELQRKLKQIELDMGRLSNENKNTPRIIDLDIITFNGSIADEKDIVQLPFLYDFVKQLQPEIFKWQ</sequence>
<dbReference type="PANTHER" id="PTHR43071">
    <property type="entry name" value="2-AMINO-4-HYDROXY-6-HYDROXYMETHYLDIHYDROPTERIDINE PYROPHOSPHOKINASE"/>
    <property type="match status" value="1"/>
</dbReference>
<protein>
    <recommendedName>
        <fullName evidence="4">2-amino-4-hydroxy-6-hydroxymethyldihydropteridine pyrophosphokinase</fullName>
        <ecNumber evidence="3">2.7.6.3</ecNumber>
    </recommendedName>
    <alternativeName>
        <fullName evidence="11">6-hydroxymethyl-7,8-dihydropterin pyrophosphokinase</fullName>
    </alternativeName>
    <alternativeName>
        <fullName evidence="12">7,8-dihydro-6-hydroxymethylpterin-pyrophosphokinase</fullName>
    </alternativeName>
</protein>
<keyword evidence="7 14" id="KW-0418">Kinase</keyword>
<dbReference type="GO" id="GO:0046654">
    <property type="term" value="P:tetrahydrofolate biosynthetic process"/>
    <property type="evidence" value="ECO:0007669"/>
    <property type="project" value="UniProtKB-UniPathway"/>
</dbReference>
<evidence type="ECO:0000256" key="9">
    <source>
        <dbReference type="ARBA" id="ARBA00022909"/>
    </source>
</evidence>
<dbReference type="GO" id="GO:0005524">
    <property type="term" value="F:ATP binding"/>
    <property type="evidence" value="ECO:0007669"/>
    <property type="project" value="UniProtKB-KW"/>
</dbReference>
<feature type="domain" description="7,8-dihydro-6-hydroxymethylpterin-pyrophosphokinase" evidence="13">
    <location>
        <begin position="53"/>
        <end position="160"/>
    </location>
</feature>
<comment type="pathway">
    <text evidence="1">Cofactor biosynthesis; tetrahydrofolate biosynthesis; 2-amino-4-hydroxy-6-hydroxymethyl-7,8-dihydropteridine diphosphate from 7,8-dihydroneopterin triphosphate: step 4/4.</text>
</comment>
<dbReference type="Pfam" id="PF01288">
    <property type="entry name" value="HPPK"/>
    <property type="match status" value="1"/>
</dbReference>
<evidence type="ECO:0000259" key="13">
    <source>
        <dbReference type="Pfam" id="PF01288"/>
    </source>
</evidence>
<dbReference type="OrthoDB" id="1122272at2"/>
<dbReference type="GO" id="GO:0016301">
    <property type="term" value="F:kinase activity"/>
    <property type="evidence" value="ECO:0007669"/>
    <property type="project" value="UniProtKB-KW"/>
</dbReference>
<keyword evidence="6" id="KW-0547">Nucleotide-binding</keyword>
<accession>A0A420AR63</accession>
<dbReference type="SUPFAM" id="SSF55083">
    <property type="entry name" value="6-hydroxymethyl-7,8-dihydropterin pyrophosphokinase, HPPK"/>
    <property type="match status" value="1"/>
</dbReference>
<keyword evidence="9" id="KW-0289">Folate biosynthesis</keyword>
<dbReference type="GO" id="GO:0046656">
    <property type="term" value="P:folic acid biosynthetic process"/>
    <property type="evidence" value="ECO:0007669"/>
    <property type="project" value="UniProtKB-KW"/>
</dbReference>
<dbReference type="PANTHER" id="PTHR43071:SF1">
    <property type="entry name" value="2-AMINO-4-HYDROXY-6-HYDROXYMETHYLDIHYDROPTERIDINE PYROPHOSPHOKINASE"/>
    <property type="match status" value="1"/>
</dbReference>
<evidence type="ECO:0000256" key="3">
    <source>
        <dbReference type="ARBA" id="ARBA00013253"/>
    </source>
</evidence>
<organism evidence="14 15">
    <name type="scientific">Sphingobacterium detergens</name>
    <dbReference type="NCBI Taxonomy" id="1145106"/>
    <lineage>
        <taxon>Bacteria</taxon>
        <taxon>Pseudomonadati</taxon>
        <taxon>Bacteroidota</taxon>
        <taxon>Sphingobacteriia</taxon>
        <taxon>Sphingobacteriales</taxon>
        <taxon>Sphingobacteriaceae</taxon>
        <taxon>Sphingobacterium</taxon>
    </lineage>
</organism>
<dbReference type="UniPathway" id="UPA00077">
    <property type="reaction ID" value="UER00155"/>
</dbReference>
<comment type="function">
    <text evidence="10">Catalyzes the transfer of pyrophosphate from adenosine triphosphate (ATP) to 6-hydroxymethyl-7,8-dihydropterin, an enzymatic step in folate biosynthesis pathway.</text>
</comment>
<dbReference type="InterPro" id="IPR035907">
    <property type="entry name" value="Hppk_sf"/>
</dbReference>
<dbReference type="Proteomes" id="UP000286246">
    <property type="component" value="Unassembled WGS sequence"/>
</dbReference>